<keyword evidence="8 11" id="KW-0067">ATP-binding</keyword>
<dbReference type="InterPro" id="IPR032882">
    <property type="entry name" value="SrkA/RdoA"/>
</dbReference>
<dbReference type="Pfam" id="PF01636">
    <property type="entry name" value="APH"/>
    <property type="match status" value="1"/>
</dbReference>
<keyword evidence="1 11" id="KW-0963">Cytoplasm</keyword>
<evidence type="ECO:0000256" key="5">
    <source>
        <dbReference type="ARBA" id="ARBA00022723"/>
    </source>
</evidence>
<reference evidence="13 14" key="1">
    <citation type="submission" date="2022-01" db="EMBL/GenBank/DDBJ databases">
        <title>Desulfofustis limnae sp. nov., a novel mesophilic sulfate-reducing bacterium isolated from marsh soil.</title>
        <authorList>
            <person name="Watanabe M."/>
            <person name="Takahashi A."/>
            <person name="Kojima H."/>
            <person name="Fukui M."/>
        </authorList>
    </citation>
    <scope>NUCLEOTIDE SEQUENCE [LARGE SCALE GENOMIC DNA]</scope>
    <source>
        <strain evidence="13 14">PPLL</strain>
    </source>
</reference>
<evidence type="ECO:0000256" key="4">
    <source>
        <dbReference type="ARBA" id="ARBA00022679"/>
    </source>
</evidence>
<dbReference type="HAMAP" id="MF_01497">
    <property type="entry name" value="SrkA_kinase"/>
    <property type="match status" value="1"/>
</dbReference>
<evidence type="ECO:0000256" key="1">
    <source>
        <dbReference type="ARBA" id="ARBA00022490"/>
    </source>
</evidence>
<keyword evidence="2 11" id="KW-0723">Serine/threonine-protein kinase</keyword>
<dbReference type="SUPFAM" id="SSF56112">
    <property type="entry name" value="Protein kinase-like (PK-like)"/>
    <property type="match status" value="1"/>
</dbReference>
<evidence type="ECO:0000256" key="9">
    <source>
        <dbReference type="ARBA" id="ARBA00022842"/>
    </source>
</evidence>
<feature type="binding site" evidence="11">
    <location>
        <position position="219"/>
    </location>
    <ligand>
        <name>Mg(2+)</name>
        <dbReference type="ChEBI" id="CHEBI:18420"/>
    </ligand>
</feature>
<evidence type="ECO:0000256" key="11">
    <source>
        <dbReference type="HAMAP-Rule" id="MF_01497"/>
    </source>
</evidence>
<dbReference type="Gene3D" id="3.30.200.70">
    <property type="match status" value="1"/>
</dbReference>
<proteinExistence type="inferred from homology"/>
<dbReference type="PANTHER" id="PTHR39573">
    <property type="entry name" value="STRESS RESPONSE KINASE A"/>
    <property type="match status" value="1"/>
</dbReference>
<evidence type="ECO:0000256" key="3">
    <source>
        <dbReference type="ARBA" id="ARBA00022553"/>
    </source>
</evidence>
<dbReference type="PANTHER" id="PTHR39573:SF1">
    <property type="entry name" value="STRESS RESPONSE KINASE A"/>
    <property type="match status" value="1"/>
</dbReference>
<name>A0ABN6M7C1_9BACT</name>
<keyword evidence="10 11" id="KW-0346">Stress response</keyword>
<evidence type="ECO:0000256" key="6">
    <source>
        <dbReference type="ARBA" id="ARBA00022741"/>
    </source>
</evidence>
<comment type="subunit">
    <text evidence="11">Monomer.</text>
</comment>
<feature type="site" description="ATP" evidence="11">
    <location>
        <position position="36"/>
    </location>
</feature>
<accession>A0ABN6M7C1</accession>
<comment type="function">
    <text evidence="11">A protein kinase that phosphorylates Ser and Thr residues. Probably acts to suppress the effects of stress linked to accumulation of reactive oxygen species. Probably involved in the extracytoplasmic stress response.</text>
</comment>
<comment type="catalytic activity">
    <reaction evidence="11">
        <text>L-seryl-[protein] + ATP = O-phospho-L-seryl-[protein] + ADP + H(+)</text>
        <dbReference type="Rhea" id="RHEA:17989"/>
        <dbReference type="Rhea" id="RHEA-COMP:9863"/>
        <dbReference type="Rhea" id="RHEA-COMP:11604"/>
        <dbReference type="ChEBI" id="CHEBI:15378"/>
        <dbReference type="ChEBI" id="CHEBI:29999"/>
        <dbReference type="ChEBI" id="CHEBI:30616"/>
        <dbReference type="ChEBI" id="CHEBI:83421"/>
        <dbReference type="ChEBI" id="CHEBI:456216"/>
        <dbReference type="EC" id="2.7.11.1"/>
    </reaction>
</comment>
<dbReference type="Gene3D" id="1.20.1270.170">
    <property type="match status" value="1"/>
</dbReference>
<feature type="binding site" evidence="11">
    <location>
        <position position="206"/>
    </location>
    <ligand>
        <name>Mg(2+)</name>
        <dbReference type="ChEBI" id="CHEBI:18420"/>
    </ligand>
</feature>
<keyword evidence="9 11" id="KW-0460">Magnesium</keyword>
<dbReference type="GO" id="GO:0016301">
    <property type="term" value="F:kinase activity"/>
    <property type="evidence" value="ECO:0007669"/>
    <property type="project" value="UniProtKB-KW"/>
</dbReference>
<comment type="cofactor">
    <cofactor evidence="11">
        <name>Mg(2+)</name>
        <dbReference type="ChEBI" id="CHEBI:18420"/>
    </cofactor>
</comment>
<evidence type="ECO:0000256" key="10">
    <source>
        <dbReference type="ARBA" id="ARBA00023016"/>
    </source>
</evidence>
<protein>
    <recommendedName>
        <fullName evidence="11">Stress response kinase A</fullName>
        <ecNumber evidence="11">2.7.11.1</ecNumber>
    </recommendedName>
    <alternativeName>
        <fullName evidence="11">Serine/threonine-protein kinase SrkA</fullName>
    </alternativeName>
</protein>
<dbReference type="Gene3D" id="1.10.510.10">
    <property type="entry name" value="Transferase(Phosphotransferase) domain 1"/>
    <property type="match status" value="1"/>
</dbReference>
<dbReference type="Proteomes" id="UP000830055">
    <property type="component" value="Chromosome"/>
</dbReference>
<dbReference type="InterPro" id="IPR011009">
    <property type="entry name" value="Kinase-like_dom_sf"/>
</dbReference>
<feature type="active site" description="Proton acceptor" evidence="11">
    <location>
        <position position="201"/>
    </location>
</feature>
<evidence type="ECO:0000313" key="13">
    <source>
        <dbReference type="EMBL" id="BDD88135.1"/>
    </source>
</evidence>
<sequence>MKADQPFSRLDPETILNCVEQVLGRRLLNVCRPHASYINRVYELQDEDGVFIIAKFFRPHRWSVAALAEELQFVVDCRDHELPVIAPLPLSDGGYLGECRGVRFAVYPRCGGRLVDEFSDDQLVQIGRLLGRLHQVGRSRRAPARERLHPLHSTRKQVDYLLERRLLPADLAQPFAAIAAQLIKTITPLFTGVETFRIHGDCHAANLIYRPGESFFLIDFDDMVTGPAVQDLWMLLPGPVAESHHELGLLLEGYETFCPFADRTLGLIEPLRAMRFIHYLSWCGRQYHEDGMTRVDEAFGSYDYWQREIADLRDQLDVIGRPTRLP</sequence>
<gene>
    <name evidence="11 13" type="primary">srkA</name>
    <name evidence="13" type="ORF">DPPLL_25000</name>
</gene>
<comment type="similarity">
    <text evidence="11">Belongs to the SrkA/RdoA protein kinase family.</text>
</comment>
<organism evidence="13 14">
    <name type="scientific">Desulfofustis limnaeus</name>
    <dbReference type="NCBI Taxonomy" id="2740163"/>
    <lineage>
        <taxon>Bacteria</taxon>
        <taxon>Pseudomonadati</taxon>
        <taxon>Thermodesulfobacteriota</taxon>
        <taxon>Desulfobulbia</taxon>
        <taxon>Desulfobulbales</taxon>
        <taxon>Desulfocapsaceae</taxon>
        <taxon>Desulfofustis</taxon>
    </lineage>
</organism>
<evidence type="ECO:0000256" key="7">
    <source>
        <dbReference type="ARBA" id="ARBA00022777"/>
    </source>
</evidence>
<dbReference type="EC" id="2.7.11.1" evidence="11"/>
<keyword evidence="7 11" id="KW-0418">Kinase</keyword>
<evidence type="ECO:0000259" key="12">
    <source>
        <dbReference type="Pfam" id="PF01636"/>
    </source>
</evidence>
<evidence type="ECO:0000256" key="8">
    <source>
        <dbReference type="ARBA" id="ARBA00022840"/>
    </source>
</evidence>
<dbReference type="InterPro" id="IPR002575">
    <property type="entry name" value="Aminoglycoside_PTrfase"/>
</dbReference>
<evidence type="ECO:0000256" key="2">
    <source>
        <dbReference type="ARBA" id="ARBA00022527"/>
    </source>
</evidence>
<dbReference type="EMBL" id="AP025516">
    <property type="protein sequence ID" value="BDD88135.1"/>
    <property type="molecule type" value="Genomic_DNA"/>
</dbReference>
<comment type="catalytic activity">
    <reaction evidence="11">
        <text>L-threonyl-[protein] + ATP = O-phospho-L-threonyl-[protein] + ADP + H(+)</text>
        <dbReference type="Rhea" id="RHEA:46608"/>
        <dbReference type="Rhea" id="RHEA-COMP:11060"/>
        <dbReference type="Rhea" id="RHEA-COMP:11605"/>
        <dbReference type="ChEBI" id="CHEBI:15378"/>
        <dbReference type="ChEBI" id="CHEBI:30013"/>
        <dbReference type="ChEBI" id="CHEBI:30616"/>
        <dbReference type="ChEBI" id="CHEBI:61977"/>
        <dbReference type="ChEBI" id="CHEBI:456216"/>
        <dbReference type="EC" id="2.7.11.1"/>
    </reaction>
</comment>
<keyword evidence="5 11" id="KW-0479">Metal-binding</keyword>
<keyword evidence="6 11" id="KW-0547">Nucleotide-binding</keyword>
<dbReference type="RefSeq" id="WP_284151522.1">
    <property type="nucleotide sequence ID" value="NZ_AP025516.1"/>
</dbReference>
<keyword evidence="3 11" id="KW-0597">Phosphoprotein</keyword>
<feature type="domain" description="Aminoglycoside phosphotransferase" evidence="12">
    <location>
        <begin position="32"/>
        <end position="255"/>
    </location>
</feature>
<dbReference type="NCBIfam" id="NF008738">
    <property type="entry name" value="PRK11768.1"/>
    <property type="match status" value="1"/>
</dbReference>
<comment type="subcellular location">
    <subcellularLocation>
        <location evidence="11">Cytoplasm</location>
    </subcellularLocation>
</comment>
<feature type="active site" evidence="11">
    <location>
        <position position="219"/>
    </location>
</feature>
<keyword evidence="14" id="KW-1185">Reference proteome</keyword>
<keyword evidence="4 11" id="KW-0808">Transferase</keyword>
<evidence type="ECO:0000313" key="14">
    <source>
        <dbReference type="Proteomes" id="UP000830055"/>
    </source>
</evidence>